<comment type="caution">
    <text evidence="3">The sequence shown here is derived from an EMBL/GenBank/DDBJ whole genome shotgun (WGS) entry which is preliminary data.</text>
</comment>
<proteinExistence type="predicted"/>
<dbReference type="OrthoDB" id="5588846at2759"/>
<reference evidence="3" key="1">
    <citation type="submission" date="2019-07" db="EMBL/GenBank/DDBJ databases">
        <title>Hyphodiscus hymeniophilus genome sequencing and assembly.</title>
        <authorList>
            <person name="Kramer G."/>
            <person name="Nodwell J."/>
        </authorList>
    </citation>
    <scope>NUCLEOTIDE SEQUENCE</scope>
    <source>
        <strain evidence="3">ATCC 34498</strain>
    </source>
</reference>
<feature type="compositionally biased region" description="Basic and acidic residues" evidence="1">
    <location>
        <begin position="114"/>
        <end position="130"/>
    </location>
</feature>
<dbReference type="EMBL" id="VNKQ01000013">
    <property type="protein sequence ID" value="KAG0647184.1"/>
    <property type="molecule type" value="Genomic_DNA"/>
</dbReference>
<organism evidence="3 4">
    <name type="scientific">Hyphodiscus hymeniophilus</name>
    <dbReference type="NCBI Taxonomy" id="353542"/>
    <lineage>
        <taxon>Eukaryota</taxon>
        <taxon>Fungi</taxon>
        <taxon>Dikarya</taxon>
        <taxon>Ascomycota</taxon>
        <taxon>Pezizomycotina</taxon>
        <taxon>Leotiomycetes</taxon>
        <taxon>Helotiales</taxon>
        <taxon>Hyphodiscaceae</taxon>
        <taxon>Hyphodiscus</taxon>
    </lineage>
</organism>
<evidence type="ECO:0000313" key="3">
    <source>
        <dbReference type="EMBL" id="KAG0647184.1"/>
    </source>
</evidence>
<gene>
    <name evidence="3" type="ORF">D0Z07_7139</name>
</gene>
<dbReference type="Proteomes" id="UP000785200">
    <property type="component" value="Unassembled WGS sequence"/>
</dbReference>
<evidence type="ECO:0000256" key="1">
    <source>
        <dbReference type="SAM" id="MobiDB-lite"/>
    </source>
</evidence>
<dbReference type="PROSITE" id="PS51382">
    <property type="entry name" value="SPX"/>
    <property type="match status" value="1"/>
</dbReference>
<feature type="region of interest" description="Disordered" evidence="1">
    <location>
        <begin position="114"/>
        <end position="144"/>
    </location>
</feature>
<feature type="domain" description="SPX" evidence="2">
    <location>
        <begin position="1"/>
        <end position="314"/>
    </location>
</feature>
<accession>A0A9P6VG44</accession>
<evidence type="ECO:0000259" key="2">
    <source>
        <dbReference type="PROSITE" id="PS51382"/>
    </source>
</evidence>
<evidence type="ECO:0000313" key="4">
    <source>
        <dbReference type="Proteomes" id="UP000785200"/>
    </source>
</evidence>
<keyword evidence="4" id="KW-1185">Reference proteome</keyword>
<dbReference type="Pfam" id="PF03105">
    <property type="entry name" value="SPX"/>
    <property type="match status" value="1"/>
</dbReference>
<name>A0A9P6VG44_9HELO</name>
<protein>
    <submittedName>
        <fullName evidence="3">RING finger</fullName>
    </submittedName>
</protein>
<dbReference type="InterPro" id="IPR004331">
    <property type="entry name" value="SPX_dom"/>
</dbReference>
<sequence length="393" mass="44555">MKFAREFQEALKGDFPPHWVDSAVPYGPLKKIIKKVRRELEEIGLNPAELADGVALQYEFDDGDVDEVFKPKLTLYYEGGEAVDATLSTDTRHHFEALVAQRKKNNGIFCDTTLNERREPRSPDGSDDAHAGLSIPKGPSSLSHSDTCRVEVITLSCDAEFFRLLQKDVTSLDALQAREQKAMTEQITALSKDMTHLTSPSRLTKTDMYRWRELFDIYLQAQVFFSTREQDHGSRNSATAARQLGWFQSEVTKRGLLESFKLPSSFQAFGRFVAINITLLQNLKFQEINQKAIGKILKSKSIHPERSLSSGYSVAKNTFPKLIESDAIMSDTMAKAVVKQANEDNIDEELIKKLKKYFPKETREKRIQLETEDGIATFGVTYKHPSEDKCKVM</sequence>
<dbReference type="AlphaFoldDB" id="A0A9P6VG44"/>